<organism evidence="1 2">
    <name type="scientific">Candidatus Sulfotelmatobacter kueseliae</name>
    <dbReference type="NCBI Taxonomy" id="2042962"/>
    <lineage>
        <taxon>Bacteria</taxon>
        <taxon>Pseudomonadati</taxon>
        <taxon>Acidobacteriota</taxon>
        <taxon>Terriglobia</taxon>
        <taxon>Terriglobales</taxon>
        <taxon>Candidatus Korobacteraceae</taxon>
        <taxon>Candidatus Sulfotelmatobacter</taxon>
    </lineage>
</organism>
<gene>
    <name evidence="1" type="ORF">SBA1_60018</name>
</gene>
<dbReference type="OrthoDB" id="120748at2"/>
<evidence type="ECO:0008006" key="3">
    <source>
        <dbReference type="Google" id="ProtNLM"/>
    </source>
</evidence>
<evidence type="ECO:0000313" key="2">
    <source>
        <dbReference type="Proteomes" id="UP000238701"/>
    </source>
</evidence>
<dbReference type="Proteomes" id="UP000238701">
    <property type="component" value="Unassembled WGS sequence"/>
</dbReference>
<reference evidence="2" key="1">
    <citation type="submission" date="2018-02" db="EMBL/GenBank/DDBJ databases">
        <authorList>
            <person name="Hausmann B."/>
        </authorList>
    </citation>
    <scope>NUCLEOTIDE SEQUENCE [LARGE SCALE GENOMIC DNA]</scope>
    <source>
        <strain evidence="2">Peat soil MAG SbA1</strain>
    </source>
</reference>
<dbReference type="AlphaFoldDB" id="A0A2U3L0J8"/>
<evidence type="ECO:0000313" key="1">
    <source>
        <dbReference type="EMBL" id="SPF45464.1"/>
    </source>
</evidence>
<protein>
    <recommendedName>
        <fullName evidence="3">PepSY domain-containing protein</fullName>
    </recommendedName>
</protein>
<proteinExistence type="predicted"/>
<accession>A0A2U3L0J8</accession>
<sequence length="240" mass="25971">MKTVGLTPTEPTAPRAEMLGVTFSRGWKHSSFRLGITHVCFGATLILLALLSACTSEPSKPAETAPKPAELISARSAFQKVYVAARGWNQDAKPYRLESTVTTDGNGHDGKWAVWRGSFASAAMRSQKSYTWSGSAADGAPERGVNPGIEDTYSPSNASTQVFDIAFLKIDSDQAFATAQQHGGDKILEKEPDTPVFYVCDWNHNTNQLVWHVTYGASREGAKLTVAVDASTGVFLRVEK</sequence>
<name>A0A2U3L0J8_9BACT</name>
<dbReference type="EMBL" id="OMOD01000155">
    <property type="protein sequence ID" value="SPF45464.1"/>
    <property type="molecule type" value="Genomic_DNA"/>
</dbReference>